<feature type="compositionally biased region" description="Basic and acidic residues" evidence="4">
    <location>
        <begin position="639"/>
        <end position="650"/>
    </location>
</feature>
<dbReference type="GO" id="GO:0005085">
    <property type="term" value="F:guanyl-nucleotide exchange factor activity"/>
    <property type="evidence" value="ECO:0007669"/>
    <property type="project" value="UniProtKB-KW"/>
</dbReference>
<dbReference type="Gene3D" id="1.10.840.10">
    <property type="entry name" value="Ras guanine-nucleotide exchange factors catalytic domain"/>
    <property type="match status" value="1"/>
</dbReference>
<keyword evidence="1 3" id="KW-0344">Guanine-nucleotide releasing factor</keyword>
<dbReference type="EMBL" id="CABD030067159">
    <property type="status" value="NOT_ANNOTATED_CDS"/>
    <property type="molecule type" value="Genomic_DNA"/>
</dbReference>
<dbReference type="InterPro" id="IPR001895">
    <property type="entry name" value="RASGEF_cat_dom"/>
</dbReference>
<organism evidence="7 8">
    <name type="scientific">Gorilla gorilla gorilla</name>
    <name type="common">Western lowland gorilla</name>
    <dbReference type="NCBI Taxonomy" id="9595"/>
    <lineage>
        <taxon>Eukaryota</taxon>
        <taxon>Metazoa</taxon>
        <taxon>Chordata</taxon>
        <taxon>Craniata</taxon>
        <taxon>Vertebrata</taxon>
        <taxon>Euteleostomi</taxon>
        <taxon>Mammalia</taxon>
        <taxon>Eutheria</taxon>
        <taxon>Euarchontoglires</taxon>
        <taxon>Primates</taxon>
        <taxon>Haplorrhini</taxon>
        <taxon>Catarrhini</taxon>
        <taxon>Hominidae</taxon>
        <taxon>Gorilla</taxon>
    </lineage>
</organism>
<dbReference type="Proteomes" id="UP000001519">
    <property type="component" value="Chromosome 9"/>
</dbReference>
<reference evidence="8" key="1">
    <citation type="submission" date="2011-05" db="EMBL/GenBank/DDBJ databases">
        <title>Insights into the evolution of the great apes provided by the gorilla genome.</title>
        <authorList>
            <person name="Scally A."/>
        </authorList>
    </citation>
    <scope>NUCLEOTIDE SEQUENCE [LARGE SCALE GENOMIC DNA]</scope>
</reference>
<evidence type="ECO:0000256" key="1">
    <source>
        <dbReference type="ARBA" id="ARBA00022658"/>
    </source>
</evidence>
<feature type="region of interest" description="Disordered" evidence="4">
    <location>
        <begin position="216"/>
        <end position="267"/>
    </location>
</feature>
<dbReference type="InterPro" id="IPR000651">
    <property type="entry name" value="Ras-like_Gua-exchang_fac_N"/>
</dbReference>
<dbReference type="Pfam" id="PF00618">
    <property type="entry name" value="RasGEF_N"/>
    <property type="match status" value="1"/>
</dbReference>
<dbReference type="CDD" id="cd06224">
    <property type="entry name" value="REM"/>
    <property type="match status" value="1"/>
</dbReference>
<feature type="compositionally biased region" description="Polar residues" evidence="4">
    <location>
        <begin position="340"/>
        <end position="349"/>
    </location>
</feature>
<dbReference type="Ensembl" id="ENSGGOT00000064002.1">
    <property type="protein sequence ID" value="ENSGGOP00000035477.1"/>
    <property type="gene ID" value="ENSGGOG00000008226.3"/>
</dbReference>
<feature type="compositionally biased region" description="Basic and acidic residues" evidence="4">
    <location>
        <begin position="326"/>
        <end position="339"/>
    </location>
</feature>
<evidence type="ECO:0000256" key="3">
    <source>
        <dbReference type="PROSITE-ProRule" id="PRU00168"/>
    </source>
</evidence>
<dbReference type="SMART" id="SM00147">
    <property type="entry name" value="RasGEF"/>
    <property type="match status" value="1"/>
</dbReference>
<evidence type="ECO:0000259" key="6">
    <source>
        <dbReference type="PROSITE" id="PS50212"/>
    </source>
</evidence>
<dbReference type="PANTHER" id="PTHR23113">
    <property type="entry name" value="GUANINE NUCLEOTIDE EXCHANGE FACTOR"/>
    <property type="match status" value="1"/>
</dbReference>
<dbReference type="EMBL" id="CABD030067161">
    <property type="status" value="NOT_ANNOTATED_CDS"/>
    <property type="molecule type" value="Genomic_DNA"/>
</dbReference>
<dbReference type="PANTHER" id="PTHR23113:SF224">
    <property type="entry name" value="RAP GUANINE NUCLEOTIDE EXCHANGE FACTOR 1"/>
    <property type="match status" value="1"/>
</dbReference>
<feature type="compositionally biased region" description="Low complexity" evidence="4">
    <location>
        <begin position="181"/>
        <end position="192"/>
    </location>
</feature>
<feature type="region of interest" description="Disordered" evidence="4">
    <location>
        <begin position="303"/>
        <end position="462"/>
    </location>
</feature>
<dbReference type="PROSITE" id="PS50212">
    <property type="entry name" value="RASGEF_NTER"/>
    <property type="match status" value="1"/>
</dbReference>
<name>A0A2I2YKL0_GORGO</name>
<feature type="compositionally biased region" description="Polar residues" evidence="4">
    <location>
        <begin position="363"/>
        <end position="378"/>
    </location>
</feature>
<dbReference type="Gene3D" id="1.20.870.10">
    <property type="entry name" value="Son of sevenless (SoS) protein Chain: S domain 1"/>
    <property type="match status" value="1"/>
</dbReference>
<evidence type="ECO:0000256" key="2">
    <source>
        <dbReference type="ARBA" id="ARBA00083313"/>
    </source>
</evidence>
<protein>
    <recommendedName>
        <fullName evidence="2">CRK SH3-binding GNRP</fullName>
    </recommendedName>
</protein>
<dbReference type="EMBL" id="CABD030067156">
    <property type="status" value="NOT_ANNOTATED_CDS"/>
    <property type="molecule type" value="Genomic_DNA"/>
</dbReference>
<dbReference type="EMBL" id="CABD030067157">
    <property type="status" value="NOT_ANNOTATED_CDS"/>
    <property type="molecule type" value="Genomic_DNA"/>
</dbReference>
<feature type="compositionally biased region" description="Acidic residues" evidence="4">
    <location>
        <begin position="659"/>
        <end position="668"/>
    </location>
</feature>
<keyword evidence="8" id="KW-1185">Reference proteome</keyword>
<dbReference type="InterPro" id="IPR036964">
    <property type="entry name" value="RASGEF_cat_dom_sf"/>
</dbReference>
<reference evidence="7 8" key="2">
    <citation type="journal article" date="2012" name="Nature">
        <title>Insights into hominid evolution from the gorilla genome sequence.</title>
        <authorList>
            <person name="Scally A."/>
            <person name="Dutheil J.Y."/>
            <person name="Hillier L.W."/>
            <person name="Jordan G.E."/>
            <person name="Goodhead I."/>
            <person name="Herrero J."/>
            <person name="Hobolth A."/>
            <person name="Lappalainen T."/>
            <person name="Mailund T."/>
            <person name="Marques-Bonet T."/>
            <person name="McCarthy S."/>
            <person name="Montgomery S.H."/>
            <person name="Schwalie P.C."/>
            <person name="Tang Y.A."/>
            <person name="Ward M.C."/>
            <person name="Xue Y."/>
            <person name="Yngvadottir B."/>
            <person name="Alkan C."/>
            <person name="Andersen L.N."/>
            <person name="Ayub Q."/>
            <person name="Ball E.V."/>
            <person name="Beal K."/>
            <person name="Bradley B.J."/>
            <person name="Chen Y."/>
            <person name="Clee C.M."/>
            <person name="Fitzgerald S."/>
            <person name="Graves T.A."/>
            <person name="Gu Y."/>
            <person name="Heath P."/>
            <person name="Heger A."/>
            <person name="Karakoc E."/>
            <person name="Kolb-Kokocinski A."/>
            <person name="Laird G.K."/>
            <person name="Lunter G."/>
            <person name="Meader S."/>
            <person name="Mort M."/>
            <person name="Mullikin J.C."/>
            <person name="Munch K."/>
            <person name="O'Connor T.D."/>
            <person name="Phillips A.D."/>
            <person name="Prado-Martinez J."/>
            <person name="Rogers A.S."/>
            <person name="Sajjadian S."/>
            <person name="Schmidt D."/>
            <person name="Shaw K."/>
            <person name="Simpson J.T."/>
            <person name="Stenson P.D."/>
            <person name="Turner D.J."/>
            <person name="Vigilant L."/>
            <person name="Vilella A.J."/>
            <person name="Whitener W."/>
            <person name="Zhu B."/>
            <person name="Cooper D.N."/>
            <person name="de Jong P."/>
            <person name="Dermitzakis E.T."/>
            <person name="Eichler E.E."/>
            <person name="Flicek P."/>
            <person name="Goldman N."/>
            <person name="Mundy N.I."/>
            <person name="Ning Z."/>
            <person name="Odom D.T."/>
            <person name="Ponting C.P."/>
            <person name="Quail M.A."/>
            <person name="Ryder O.A."/>
            <person name="Searle S.M."/>
            <person name="Warren W.C."/>
            <person name="Wilson R.K."/>
            <person name="Schierup M.H."/>
            <person name="Rogers J."/>
            <person name="Tyler-Smith C."/>
            <person name="Durbin R."/>
        </authorList>
    </citation>
    <scope>NUCLEOTIDE SEQUENCE [LARGE SCALE GENOMIC DNA]</scope>
</reference>
<reference evidence="7" key="4">
    <citation type="submission" date="2025-09" db="UniProtKB">
        <authorList>
            <consortium name="Ensembl"/>
        </authorList>
    </citation>
    <scope>IDENTIFICATION</scope>
</reference>
<sequence length="1085" mass="121122">MLVRSSHKLYSQRSHLSSFTMKLMDKFHSPKIKRTPSKKGKPAEVSVKIPEKPVNKNLSWLEEKEKEVVSALRYFKTIVDKMAIDKKVLEMLPGSASKVLEAILPLVQNDPRIQHSSALSSCYSRVYQSLANLIRWSDQVMLEGVNSEDKEMVTTVKGVIKAVLDGVKELVRLTIEKQGRPSPTSPVKPSSPAGKPDGPAELPLTDREVEILNKTTGMSQSTELLPDATDEEVAPPKPPLPGIRVVDNSPPPALPPKKRQSAPSPTRVAVVAPMSRATSGSSLPVGINRQDFDVDCYAQRRLSGGSHSYGGESPRLSPCSSIGKLSKSDEQLSSLDRDSGQCSRNTSCETLDHYDPDYEFLQQDLSNADQIPQQTAWNLSPLPESLGESGSPFLGPPFQLPLGGHPQPDGPLAPGQQTDTPPALPEKKRRSAASQTADGSGCRVSYERHPSQYDNISGEDLQSTAPIPSVPYAPFAAILPFQHGGSSAPVEFVGDFTAPESTGDPEKPPPLPEKKNKHMLAYMQLLEDYSEPQPSMFYQTPQNEHIYQQKNKLLMEVYGFSDSFSGADSVQELAPPPALPPKQRQLSENASEEAGEGEYVNLYSSGQSSEELAPSRGEPPAGKDGHPRDPSAVSGVPGKDSRDGSERAPKSPDALESAQSEEEVDELSLIDHNEIMSRLTLKQEGDDGPDVRGGSGDILLVHATETDRKDLVLYCEAFLTTYRTFISPEELIKKLWPHGYFFNPCSTYEKFSPFADTFKKRVSKNTFFVLVRVVDELCLVELTEEILKLLMELVFRLVCNGELSLARVLRKNILDKVDQKKLLRCATSGQPLAARGVAARPGTLHDFHSHEIAEQLTLLDAELFYKIEIPEVLLWAKEQNEEKSPNLTQFTEHFNNMSYWVRSIIMLQEKAQDRERLLLKFIKIMKHLRKLNNFNSYLAILSALDSAPIRRLEWQKQTSEGLAEYCTLIDSSSSFRAYRAALSEVEPPCIPYLGLILQDLTFVHLGNPDYIDGKVNFSKRWQQFNILDSMRCFQQAHYDIRRNDDIINFFNDFSDHLAEEALWELSLKIKPRNITRRKTDREEKT</sequence>
<evidence type="ECO:0000256" key="4">
    <source>
        <dbReference type="SAM" id="MobiDB-lite"/>
    </source>
</evidence>
<feature type="compositionally biased region" description="Polar residues" evidence="4">
    <location>
        <begin position="452"/>
        <end position="462"/>
    </location>
</feature>
<feature type="region of interest" description="Disordered" evidence="4">
    <location>
        <begin position="175"/>
        <end position="202"/>
    </location>
</feature>
<feature type="domain" description="N-terminal Ras-GEF" evidence="6">
    <location>
        <begin position="687"/>
        <end position="818"/>
    </location>
</feature>
<dbReference type="InterPro" id="IPR008937">
    <property type="entry name" value="Ras-like_GEF"/>
</dbReference>
<dbReference type="EMBL" id="CABD030067160">
    <property type="status" value="NOT_ANNOTATED_CDS"/>
    <property type="molecule type" value="Genomic_DNA"/>
</dbReference>
<evidence type="ECO:0000259" key="5">
    <source>
        <dbReference type="PROSITE" id="PS50009"/>
    </source>
</evidence>
<evidence type="ECO:0000313" key="7">
    <source>
        <dbReference type="Ensembl" id="ENSGGOP00000035477.1"/>
    </source>
</evidence>
<dbReference type="Pfam" id="PF00617">
    <property type="entry name" value="RasGEF"/>
    <property type="match status" value="1"/>
</dbReference>
<dbReference type="SMART" id="SM00229">
    <property type="entry name" value="RasGEFN"/>
    <property type="match status" value="1"/>
</dbReference>
<dbReference type="GO" id="GO:0007264">
    <property type="term" value="P:small GTPase-mediated signal transduction"/>
    <property type="evidence" value="ECO:0007669"/>
    <property type="project" value="InterPro"/>
</dbReference>
<dbReference type="InterPro" id="IPR019804">
    <property type="entry name" value="Ras_G-nucl-exch_fac_CS"/>
</dbReference>
<dbReference type="EMBL" id="CABD030067158">
    <property type="status" value="NOT_ANNOTATED_CDS"/>
    <property type="molecule type" value="Genomic_DNA"/>
</dbReference>
<dbReference type="FunFam" id="1.10.840.10:FF:000009">
    <property type="entry name" value="rap guanine nucleotide exchange factor 1"/>
    <property type="match status" value="1"/>
</dbReference>
<feature type="domain" description="Ras-GEF" evidence="5">
    <location>
        <begin position="848"/>
        <end position="1072"/>
    </location>
</feature>
<gene>
    <name evidence="7" type="primary">RAPGEF1</name>
</gene>
<reference evidence="7" key="3">
    <citation type="submission" date="2025-08" db="UniProtKB">
        <authorList>
            <consortium name="Ensembl"/>
        </authorList>
    </citation>
    <scope>IDENTIFICATION</scope>
</reference>
<dbReference type="EMBL" id="CABD030067155">
    <property type="status" value="NOT_ANNOTATED_CDS"/>
    <property type="molecule type" value="Genomic_DNA"/>
</dbReference>
<feature type="region of interest" description="Disordered" evidence="4">
    <location>
        <begin position="567"/>
        <end position="669"/>
    </location>
</feature>
<dbReference type="PROSITE" id="PS50009">
    <property type="entry name" value="RASGEF_CAT"/>
    <property type="match status" value="1"/>
</dbReference>
<dbReference type="GeneTree" id="ENSGT00940000156235"/>
<evidence type="ECO:0000313" key="8">
    <source>
        <dbReference type="Proteomes" id="UP000001519"/>
    </source>
</evidence>
<dbReference type="PROSITE" id="PS00720">
    <property type="entry name" value="RASGEF"/>
    <property type="match status" value="1"/>
</dbReference>
<dbReference type="SUPFAM" id="SSF48366">
    <property type="entry name" value="Ras GEF"/>
    <property type="match status" value="1"/>
</dbReference>
<dbReference type="CDD" id="cd00155">
    <property type="entry name" value="RasGEF"/>
    <property type="match status" value="1"/>
</dbReference>
<dbReference type="InterPro" id="IPR023578">
    <property type="entry name" value="Ras_GEF_dom_sf"/>
</dbReference>
<dbReference type="AlphaFoldDB" id="A0A2I2YKL0"/>
<accession>A0A2I2YKL0</accession>
<proteinExistence type="predicted"/>
<dbReference type="Bgee" id="ENSGGOG00000008226">
    <property type="expression patterns" value="Expressed in heart and 6 other cell types or tissues"/>
</dbReference>